<organism evidence="2 3">
    <name type="scientific">Roseisolibacter agri</name>
    <dbReference type="NCBI Taxonomy" id="2014610"/>
    <lineage>
        <taxon>Bacteria</taxon>
        <taxon>Pseudomonadati</taxon>
        <taxon>Gemmatimonadota</taxon>
        <taxon>Gemmatimonadia</taxon>
        <taxon>Gemmatimonadales</taxon>
        <taxon>Gemmatimonadaceae</taxon>
        <taxon>Roseisolibacter</taxon>
    </lineage>
</organism>
<evidence type="ECO:0000313" key="3">
    <source>
        <dbReference type="Proteomes" id="UP001161325"/>
    </source>
</evidence>
<dbReference type="AlphaFoldDB" id="A0AA37V1V3"/>
<accession>A0AA37V1V3</accession>
<name>A0AA37V1V3_9BACT</name>
<dbReference type="PANTHER" id="PTHR31377">
    <property type="entry name" value="AGMATINE DEIMINASE-RELATED"/>
    <property type="match status" value="1"/>
</dbReference>
<dbReference type="GO" id="GO:0047632">
    <property type="term" value="F:agmatine deiminase activity"/>
    <property type="evidence" value="ECO:0007669"/>
    <property type="project" value="TreeGrafter"/>
</dbReference>
<dbReference type="SUPFAM" id="SSF55909">
    <property type="entry name" value="Pentein"/>
    <property type="match status" value="1"/>
</dbReference>
<dbReference type="Gene3D" id="3.75.10.10">
    <property type="entry name" value="L-arginine/glycine Amidinotransferase, Chain A"/>
    <property type="match status" value="1"/>
</dbReference>
<dbReference type="GO" id="GO:0009446">
    <property type="term" value="P:putrescine biosynthetic process"/>
    <property type="evidence" value="ECO:0007669"/>
    <property type="project" value="InterPro"/>
</dbReference>
<gene>
    <name evidence="2" type="ORF">rosag_08550</name>
</gene>
<protein>
    <submittedName>
        <fullName evidence="2">Agmatine deiminase</fullName>
    </submittedName>
</protein>
<keyword evidence="3" id="KW-1185">Reference proteome</keyword>
<dbReference type="InterPro" id="IPR007466">
    <property type="entry name" value="Peptidyl-Arg-deiminase_porph"/>
</dbReference>
<dbReference type="PANTHER" id="PTHR31377:SF0">
    <property type="entry name" value="AGMATINE DEIMINASE-RELATED"/>
    <property type="match status" value="1"/>
</dbReference>
<dbReference type="GO" id="GO:0004668">
    <property type="term" value="F:protein-arginine deiminase activity"/>
    <property type="evidence" value="ECO:0007669"/>
    <property type="project" value="InterPro"/>
</dbReference>
<dbReference type="RefSeq" id="WP_284348792.1">
    <property type="nucleotide sequence ID" value="NZ_BRXS01000001.1"/>
</dbReference>
<dbReference type="EMBL" id="BRXS01000001">
    <property type="protein sequence ID" value="GLC24342.1"/>
    <property type="molecule type" value="Genomic_DNA"/>
</dbReference>
<proteinExistence type="predicted"/>
<evidence type="ECO:0000256" key="1">
    <source>
        <dbReference type="ARBA" id="ARBA00022801"/>
    </source>
</evidence>
<reference evidence="2" key="1">
    <citation type="submission" date="2022-08" db="EMBL/GenBank/DDBJ databases">
        <title>Draft genome sequencing of Roseisolibacter agri AW1220.</title>
        <authorList>
            <person name="Tobiishi Y."/>
            <person name="Tonouchi A."/>
        </authorList>
    </citation>
    <scope>NUCLEOTIDE SEQUENCE</scope>
    <source>
        <strain evidence="2">AW1220</strain>
    </source>
</reference>
<sequence length="388" mass="43703">MRDDIARGEIGPTGRGLASAFRADPVPQGIRSPQPAAQYRMPAEWERHDATWLAWPHHEPDWPGKLGPIPWVYAEIVRALHRYERVEILCHDETVREAAEQALAAHGVHQDGYRLHLAPNDRVWVRDSGPSAVLDDDGRVVWLNWAFNAWAKYDNYARDAEIGRVFERVTRIPRVEPMRPDRPDQRLVLEGGGIEVNGQGLLLVTEEWLLSDVQVRNPGMTREDYERAFRDWLGIRQTIWLGEGCVGDDTHGHVDDIARFVSPDTVVLAYEEDPADENHRRMADNLRRLELAGAARGALRVVKVPFPRAVEMNGERLPASYANFYVGNGVVLVPTFNDRNDRLALNAIAEAMPDHDVIGIHAVDLVWGLGTLHCLSQQQPAPQRRGGA</sequence>
<keyword evidence="1" id="KW-0378">Hydrolase</keyword>
<dbReference type="Proteomes" id="UP001161325">
    <property type="component" value="Unassembled WGS sequence"/>
</dbReference>
<comment type="caution">
    <text evidence="2">The sequence shown here is derived from an EMBL/GenBank/DDBJ whole genome shotgun (WGS) entry which is preliminary data.</text>
</comment>
<evidence type="ECO:0000313" key="2">
    <source>
        <dbReference type="EMBL" id="GLC24342.1"/>
    </source>
</evidence>
<dbReference type="Pfam" id="PF04371">
    <property type="entry name" value="PAD_porph"/>
    <property type="match status" value="1"/>
</dbReference>